<dbReference type="InterPro" id="IPR036178">
    <property type="entry name" value="Formintransfe-cycloase-like_sf"/>
</dbReference>
<feature type="domain" description="Cyclodeaminase/cyclohydrolase" evidence="1">
    <location>
        <begin position="5"/>
        <end position="181"/>
    </location>
</feature>
<name>A0A2K2UDN8_9ACTN</name>
<dbReference type="Gene3D" id="1.20.120.680">
    <property type="entry name" value="Formiminotetrahydrofolate cyclodeaminase monomer, up-and-down helical bundle"/>
    <property type="match status" value="1"/>
</dbReference>
<keyword evidence="3" id="KW-1185">Reference proteome</keyword>
<dbReference type="OrthoDB" id="7959174at2"/>
<dbReference type="AlphaFoldDB" id="A0A2K2UDN8"/>
<comment type="caution">
    <text evidence="2">The sequence shown here is derived from an EMBL/GenBank/DDBJ whole genome shotgun (WGS) entry which is preliminary data.</text>
</comment>
<dbReference type="Pfam" id="PF04961">
    <property type="entry name" value="FTCD_C"/>
    <property type="match status" value="1"/>
</dbReference>
<evidence type="ECO:0000259" key="1">
    <source>
        <dbReference type="Pfam" id="PF04961"/>
    </source>
</evidence>
<proteinExistence type="predicted"/>
<evidence type="ECO:0000313" key="3">
    <source>
        <dbReference type="Proteomes" id="UP000236197"/>
    </source>
</evidence>
<reference evidence="3" key="1">
    <citation type="submission" date="2018-01" db="EMBL/GenBank/DDBJ databases">
        <title>Rubneribacter badeniensis gen. nov., sp. nov., and Colonibacter rubneri, gen. nov., sp. nov., WGS of new members of the Eggerthellaceae.</title>
        <authorList>
            <person name="Danylec N."/>
            <person name="Stoll D.A."/>
            <person name="Doetsch A."/>
            <person name="Kulling S.E."/>
            <person name="Huch M."/>
        </authorList>
    </citation>
    <scope>NUCLEOTIDE SEQUENCE [LARGE SCALE GENOMIC DNA]</scope>
    <source>
        <strain evidence="3">ResAG-96</strain>
    </source>
</reference>
<evidence type="ECO:0000313" key="2">
    <source>
        <dbReference type="EMBL" id="PNV68446.1"/>
    </source>
</evidence>
<dbReference type="RefSeq" id="WP_103263775.1">
    <property type="nucleotide sequence ID" value="NZ_CABMLE010000001.1"/>
</dbReference>
<dbReference type="EMBL" id="PPEK01000001">
    <property type="protein sequence ID" value="PNV68446.1"/>
    <property type="molecule type" value="Genomic_DNA"/>
</dbReference>
<dbReference type="InterPro" id="IPR007044">
    <property type="entry name" value="Cyclodeamin/CycHdrlase"/>
</dbReference>
<dbReference type="SUPFAM" id="SSF101262">
    <property type="entry name" value="Methenyltetrahydrofolate cyclohydrolase-like"/>
    <property type="match status" value="1"/>
</dbReference>
<gene>
    <name evidence="2" type="ORF">C2L71_00165</name>
</gene>
<organism evidence="2 3">
    <name type="scientific">Enteroscipio rubneri</name>
    <dbReference type="NCBI Taxonomy" id="2070686"/>
    <lineage>
        <taxon>Bacteria</taxon>
        <taxon>Bacillati</taxon>
        <taxon>Actinomycetota</taxon>
        <taxon>Coriobacteriia</taxon>
        <taxon>Eggerthellales</taxon>
        <taxon>Eggerthellaceae</taxon>
        <taxon>Enteroscipio</taxon>
    </lineage>
</organism>
<accession>A0A2K2UDN8</accession>
<dbReference type="Proteomes" id="UP000236197">
    <property type="component" value="Unassembled WGS sequence"/>
</dbReference>
<protein>
    <submittedName>
        <fullName evidence="2">Sugar ABC transporter substrate-binding protein</fullName>
    </submittedName>
</protein>
<sequence length="204" mass="21480">MYDTSFIDELASAAPTPGGGGASAYAGALAAALAAMVGNLTVGKKSYADVEDEVRSSLVRLDALRARLVAYVDEDARAFEPLAACYRMPKETSEEQAAKNAALQQALVAACEVPLAIMRTVEAVVDEIDFLARNGSKLARSDAGVAATFARAAIEGASLNIFINAASMDDEERAANLRDEALALVEAARVRCCSLFDFVMHEIA</sequence>
<dbReference type="GO" id="GO:0003824">
    <property type="term" value="F:catalytic activity"/>
    <property type="evidence" value="ECO:0007669"/>
    <property type="project" value="InterPro"/>
</dbReference>